<dbReference type="RefSeq" id="WP_194110238.1">
    <property type="nucleotide sequence ID" value="NZ_JADFFL010000002.1"/>
</dbReference>
<accession>A0A929KW66</accession>
<feature type="region of interest" description="Disordered" evidence="1">
    <location>
        <begin position="42"/>
        <end position="72"/>
    </location>
</feature>
<protein>
    <recommendedName>
        <fullName evidence="5">Pentapeptide MXKDX repeat protein</fullName>
    </recommendedName>
</protein>
<evidence type="ECO:0000256" key="2">
    <source>
        <dbReference type="SAM" id="SignalP"/>
    </source>
</evidence>
<organism evidence="3 4">
    <name type="scientific">Mucilaginibacter myungsuensis</name>
    <dbReference type="NCBI Taxonomy" id="649104"/>
    <lineage>
        <taxon>Bacteria</taxon>
        <taxon>Pseudomonadati</taxon>
        <taxon>Bacteroidota</taxon>
        <taxon>Sphingobacteriia</taxon>
        <taxon>Sphingobacteriales</taxon>
        <taxon>Sphingobacteriaceae</taxon>
        <taxon>Mucilaginibacter</taxon>
    </lineage>
</organism>
<keyword evidence="4" id="KW-1185">Reference proteome</keyword>
<name>A0A929KW66_9SPHI</name>
<evidence type="ECO:0000256" key="1">
    <source>
        <dbReference type="SAM" id="MobiDB-lite"/>
    </source>
</evidence>
<dbReference type="AlphaFoldDB" id="A0A929KW66"/>
<feature type="compositionally biased region" description="Basic and acidic residues" evidence="1">
    <location>
        <begin position="43"/>
        <end position="56"/>
    </location>
</feature>
<evidence type="ECO:0008006" key="5">
    <source>
        <dbReference type="Google" id="ProtNLM"/>
    </source>
</evidence>
<gene>
    <name evidence="3" type="ORF">IRJ16_03960</name>
</gene>
<proteinExistence type="predicted"/>
<comment type="caution">
    <text evidence="3">The sequence shown here is derived from an EMBL/GenBank/DDBJ whole genome shotgun (WGS) entry which is preliminary data.</text>
</comment>
<keyword evidence="2" id="KW-0732">Signal</keyword>
<feature type="compositionally biased region" description="Basic residues" evidence="1">
    <location>
        <begin position="61"/>
        <end position="72"/>
    </location>
</feature>
<feature type="signal peptide" evidence="2">
    <location>
        <begin position="1"/>
        <end position="21"/>
    </location>
</feature>
<reference evidence="3" key="1">
    <citation type="submission" date="2020-10" db="EMBL/GenBank/DDBJ databases">
        <title>Mucilaginibacter mali sp. nov., isolated from rhizosphere soil of apple orchard.</title>
        <authorList>
            <person name="Lee J.-S."/>
            <person name="Kim H.S."/>
            <person name="Kim J.-S."/>
        </authorList>
    </citation>
    <scope>NUCLEOTIDE SEQUENCE</scope>
    <source>
        <strain evidence="3">KCTC 22746</strain>
    </source>
</reference>
<evidence type="ECO:0000313" key="4">
    <source>
        <dbReference type="Proteomes" id="UP000622475"/>
    </source>
</evidence>
<dbReference type="EMBL" id="JADFFL010000002">
    <property type="protein sequence ID" value="MBE9661028.1"/>
    <property type="molecule type" value="Genomic_DNA"/>
</dbReference>
<sequence>MKKTICTAALAAVISFGTVYAVPAHRDANTITQQDTVKKKVKVKDDKKKMKTKKDSAGVTKKTKVKMKKDTV</sequence>
<feature type="chain" id="PRO_5037278536" description="Pentapeptide MXKDX repeat protein" evidence="2">
    <location>
        <begin position="22"/>
        <end position="72"/>
    </location>
</feature>
<evidence type="ECO:0000313" key="3">
    <source>
        <dbReference type="EMBL" id="MBE9661028.1"/>
    </source>
</evidence>
<dbReference type="Proteomes" id="UP000622475">
    <property type="component" value="Unassembled WGS sequence"/>
</dbReference>